<dbReference type="GO" id="GO:0005524">
    <property type="term" value="F:ATP binding"/>
    <property type="evidence" value="ECO:0007669"/>
    <property type="project" value="UniProtKB-UniRule"/>
</dbReference>
<keyword evidence="4" id="KW-1278">Translocase</keyword>
<dbReference type="InterPro" id="IPR059000">
    <property type="entry name" value="ATPase_P-type_domA"/>
</dbReference>
<dbReference type="PRINTS" id="PR00119">
    <property type="entry name" value="CATATPASE"/>
</dbReference>
<name>A0A9E7D4Y1_9ACTN</name>
<evidence type="ECO:0000256" key="3">
    <source>
        <dbReference type="ARBA" id="ARBA00022692"/>
    </source>
</evidence>
<sequence length="722" mass="78508">MRFTITNEISGRIRAKCDLGHIDEAEARGISYELMRVDGVRHAEVHMANGSLLLRFDPLKRDQVLAAVGAFDVLNLPREEEAGLEDFCSSIEMALENNRFQMEVVTTFARRWIMRSLPLPAVANYAYVILRAIPFVVEGVKRLFKKELTVEVLDATAITTSILRNEWADASTVMFLLELSAAMENHVASRARLALRDGLITRSENVWARIDGKDVMIALSEVEKGMILHQRAGGVLPVDGKVVEGIGQMNEAAMTGESRLVTKEPGSTVYAGTALEDGDLMVSVTAPPGMSRIDNIVDMVEQSAELKAGAQSKAERLSDALVPYSFLAFFGIWGITRNITKAMTVLMVDYSCAIKLSTPVAVGSAMDEAAKFGMTVKGGKYLEKIAAADLIVFDKTGTLTKAVPHVECIVSFCGRTEDQLLRLAACIEEHFPHSMARAIVNEAKVRGLKHKDEFHAEVKYVVAHGIRTKVNDKEVCIGSAHFIFDDEKTPMPEGIQDDLAQIAPTSSIIFMSEDSKLIAAICITDPVREDAAATISQLRALGVKRMVMLTGDSENVAASVAQKLGLDDYVAQILPEDKCEYVKKFQQEGYTVAMVGDGINDSPALAVSDVSLALSDATDIARAVADISIKNDSLESLVIMRLLGQQVMKRIHADYRTIVALNSSFIAAGVAGLITVSTAAYMHNLLTLMVTLANTRSLLTTAAHNPNVPSEVKMLLTEGQIA</sequence>
<protein>
    <submittedName>
        <fullName evidence="9">Heavy metal translocating P-type ATPase</fullName>
    </submittedName>
</protein>
<dbReference type="InterPro" id="IPR023299">
    <property type="entry name" value="ATPase_P-typ_cyto_dom_N"/>
</dbReference>
<evidence type="ECO:0000256" key="4">
    <source>
        <dbReference type="ARBA" id="ARBA00022967"/>
    </source>
</evidence>
<keyword evidence="7" id="KW-1003">Cell membrane</keyword>
<dbReference type="GO" id="GO:0019829">
    <property type="term" value="F:ATPase-coupled monoatomic cation transmembrane transporter activity"/>
    <property type="evidence" value="ECO:0007669"/>
    <property type="project" value="InterPro"/>
</dbReference>
<dbReference type="SFLD" id="SFLDS00003">
    <property type="entry name" value="Haloacid_Dehalogenase"/>
    <property type="match status" value="1"/>
</dbReference>
<dbReference type="InterPro" id="IPR027256">
    <property type="entry name" value="P-typ_ATPase_IB"/>
</dbReference>
<dbReference type="Pfam" id="PF00702">
    <property type="entry name" value="Hydrolase"/>
    <property type="match status" value="1"/>
</dbReference>
<organism evidence="9 10">
    <name type="scientific">Lancefieldella parvula</name>
    <dbReference type="NCBI Taxonomy" id="1382"/>
    <lineage>
        <taxon>Bacteria</taxon>
        <taxon>Bacillati</taxon>
        <taxon>Actinomycetota</taxon>
        <taxon>Coriobacteriia</taxon>
        <taxon>Coriobacteriales</taxon>
        <taxon>Atopobiaceae</taxon>
        <taxon>Lancefieldella</taxon>
    </lineage>
</organism>
<dbReference type="InterPro" id="IPR023214">
    <property type="entry name" value="HAD_sf"/>
</dbReference>
<comment type="subcellular location">
    <subcellularLocation>
        <location evidence="1">Cell membrane</location>
        <topology evidence="1">Multi-pass membrane protein</topology>
    </subcellularLocation>
</comment>
<evidence type="ECO:0000259" key="8">
    <source>
        <dbReference type="Pfam" id="PF00122"/>
    </source>
</evidence>
<evidence type="ECO:0000313" key="9">
    <source>
        <dbReference type="EMBL" id="UQF77713.1"/>
    </source>
</evidence>
<dbReference type="EMBL" id="CP097092">
    <property type="protein sequence ID" value="UQF77713.1"/>
    <property type="molecule type" value="Genomic_DNA"/>
</dbReference>
<gene>
    <name evidence="9" type="ORF">M3I19_05340</name>
</gene>
<keyword evidence="7" id="KW-0067">ATP-binding</keyword>
<dbReference type="Gene3D" id="3.40.1110.10">
    <property type="entry name" value="Calcium-transporting ATPase, cytoplasmic domain N"/>
    <property type="match status" value="1"/>
</dbReference>
<keyword evidence="7" id="KW-0479">Metal-binding</keyword>
<feature type="transmembrane region" description="Helical" evidence="7">
    <location>
        <begin position="658"/>
        <end position="682"/>
    </location>
</feature>
<dbReference type="SFLD" id="SFLDG00002">
    <property type="entry name" value="C1.7:_P-type_atpase_like"/>
    <property type="match status" value="1"/>
</dbReference>
<evidence type="ECO:0000256" key="7">
    <source>
        <dbReference type="RuleBase" id="RU362081"/>
    </source>
</evidence>
<proteinExistence type="inferred from homology"/>
<keyword evidence="5 7" id="KW-1133">Transmembrane helix</keyword>
<dbReference type="Proteomes" id="UP000831562">
    <property type="component" value="Chromosome"/>
</dbReference>
<dbReference type="Pfam" id="PF00122">
    <property type="entry name" value="E1-E2_ATPase"/>
    <property type="match status" value="1"/>
</dbReference>
<evidence type="ECO:0000256" key="2">
    <source>
        <dbReference type="ARBA" id="ARBA00006024"/>
    </source>
</evidence>
<dbReference type="InterPro" id="IPR018303">
    <property type="entry name" value="ATPase_P-typ_P_site"/>
</dbReference>
<dbReference type="InterPro" id="IPR001757">
    <property type="entry name" value="P_typ_ATPase"/>
</dbReference>
<dbReference type="NCBIfam" id="TIGR01494">
    <property type="entry name" value="ATPase_P-type"/>
    <property type="match status" value="1"/>
</dbReference>
<evidence type="ECO:0000313" key="10">
    <source>
        <dbReference type="Proteomes" id="UP000831562"/>
    </source>
</evidence>
<dbReference type="SFLD" id="SFLDF00027">
    <property type="entry name" value="p-type_atpase"/>
    <property type="match status" value="1"/>
</dbReference>
<dbReference type="PANTHER" id="PTHR48085:SF5">
    <property type="entry name" value="CADMIUM_ZINC-TRANSPORTING ATPASE HMA4-RELATED"/>
    <property type="match status" value="1"/>
</dbReference>
<accession>A0A9E7D4Y1</accession>
<dbReference type="AlphaFoldDB" id="A0A9E7D4Y1"/>
<dbReference type="GO" id="GO:0015086">
    <property type="term" value="F:cadmium ion transmembrane transporter activity"/>
    <property type="evidence" value="ECO:0007669"/>
    <property type="project" value="TreeGrafter"/>
</dbReference>
<dbReference type="Gene3D" id="2.70.150.10">
    <property type="entry name" value="Calcium-transporting ATPase, cytoplasmic transduction domain A"/>
    <property type="match status" value="1"/>
</dbReference>
<evidence type="ECO:0000256" key="6">
    <source>
        <dbReference type="ARBA" id="ARBA00023136"/>
    </source>
</evidence>
<dbReference type="InterPro" id="IPR044492">
    <property type="entry name" value="P_typ_ATPase_HD_dom"/>
</dbReference>
<dbReference type="NCBIfam" id="TIGR01525">
    <property type="entry name" value="ATPase-IB_hvy"/>
    <property type="match status" value="1"/>
</dbReference>
<keyword evidence="3 7" id="KW-0812">Transmembrane</keyword>
<comment type="caution">
    <text evidence="7">Lacks conserved residue(s) required for the propagation of feature annotation.</text>
</comment>
<dbReference type="InterPro" id="IPR008250">
    <property type="entry name" value="ATPase_P-typ_transduc_dom_A_sf"/>
</dbReference>
<keyword evidence="6 7" id="KW-0472">Membrane</keyword>
<feature type="domain" description="P-type ATPase A" evidence="8">
    <location>
        <begin position="204"/>
        <end position="301"/>
    </location>
</feature>
<comment type="similarity">
    <text evidence="2 7">Belongs to the cation transport ATPase (P-type) (TC 3.A.3) family. Type IB subfamily.</text>
</comment>
<dbReference type="PROSITE" id="PS00154">
    <property type="entry name" value="ATPASE_E1_E2"/>
    <property type="match status" value="1"/>
</dbReference>
<dbReference type="GO" id="GO:0005886">
    <property type="term" value="C:plasma membrane"/>
    <property type="evidence" value="ECO:0007669"/>
    <property type="project" value="UniProtKB-SubCell"/>
</dbReference>
<dbReference type="GO" id="GO:0016887">
    <property type="term" value="F:ATP hydrolysis activity"/>
    <property type="evidence" value="ECO:0007669"/>
    <property type="project" value="InterPro"/>
</dbReference>
<keyword evidence="7" id="KW-0547">Nucleotide-binding</keyword>
<dbReference type="SUPFAM" id="SSF56784">
    <property type="entry name" value="HAD-like"/>
    <property type="match status" value="1"/>
</dbReference>
<evidence type="ECO:0000256" key="1">
    <source>
        <dbReference type="ARBA" id="ARBA00004651"/>
    </source>
</evidence>
<dbReference type="InterPro" id="IPR036412">
    <property type="entry name" value="HAD-like_sf"/>
</dbReference>
<dbReference type="SUPFAM" id="SSF81653">
    <property type="entry name" value="Calcium ATPase, transduction domain A"/>
    <property type="match status" value="1"/>
</dbReference>
<dbReference type="PRINTS" id="PR00120">
    <property type="entry name" value="HATPASE"/>
</dbReference>
<evidence type="ECO:0000256" key="5">
    <source>
        <dbReference type="ARBA" id="ARBA00022989"/>
    </source>
</evidence>
<dbReference type="InterPro" id="IPR051014">
    <property type="entry name" value="Cation_Transport_ATPase_IB"/>
</dbReference>
<reference evidence="9" key="1">
    <citation type="submission" date="2022-05" db="EMBL/GenBank/DDBJ databases">
        <title>Using nanopore sequencing to obtain complete genomes from saliva samples.</title>
        <authorList>
            <person name="Baker J.L."/>
        </authorList>
    </citation>
    <scope>NUCLEOTIDE SEQUENCE</scope>
    <source>
        <strain evidence="9">JCVI-JB-Lp32</strain>
    </source>
</reference>
<dbReference type="Gene3D" id="3.40.50.1000">
    <property type="entry name" value="HAD superfamily/HAD-like"/>
    <property type="match status" value="1"/>
</dbReference>
<dbReference type="PANTHER" id="PTHR48085">
    <property type="entry name" value="CADMIUM/ZINC-TRANSPORTING ATPASE HMA2-RELATED"/>
    <property type="match status" value="1"/>
</dbReference>
<dbReference type="GO" id="GO:0046872">
    <property type="term" value="F:metal ion binding"/>
    <property type="evidence" value="ECO:0007669"/>
    <property type="project" value="UniProtKB-KW"/>
</dbReference>